<dbReference type="Proteomes" id="UP001190002">
    <property type="component" value="Unassembled WGS sequence"/>
</dbReference>
<dbReference type="SMART" id="SM00418">
    <property type="entry name" value="HTH_ARSR"/>
    <property type="match status" value="1"/>
</dbReference>
<dbReference type="InterPro" id="IPR011991">
    <property type="entry name" value="ArsR-like_HTH"/>
</dbReference>
<dbReference type="GO" id="GO:0097063">
    <property type="term" value="F:cadmium ion sensor activity"/>
    <property type="evidence" value="ECO:0007669"/>
    <property type="project" value="TreeGrafter"/>
</dbReference>
<dbReference type="InterPro" id="IPR052543">
    <property type="entry name" value="HTH_Metal-responsive_Reg"/>
</dbReference>
<dbReference type="GO" id="GO:0032791">
    <property type="term" value="F:lead ion binding"/>
    <property type="evidence" value="ECO:0007669"/>
    <property type="project" value="TreeGrafter"/>
</dbReference>
<dbReference type="GO" id="GO:0046686">
    <property type="term" value="P:response to cadmium ion"/>
    <property type="evidence" value="ECO:0007669"/>
    <property type="project" value="TreeGrafter"/>
</dbReference>
<evidence type="ECO:0000313" key="5">
    <source>
        <dbReference type="Proteomes" id="UP001190452"/>
    </source>
</evidence>
<evidence type="ECO:0000259" key="1">
    <source>
        <dbReference type="PROSITE" id="PS50987"/>
    </source>
</evidence>
<dbReference type="PANTHER" id="PTHR39168">
    <property type="entry name" value="TRANSCRIPTIONAL REGULATOR-RELATED"/>
    <property type="match status" value="1"/>
</dbReference>
<organism evidence="2 4">
    <name type="scientific">Ralstonia mannitolilytica</name>
    <dbReference type="NCBI Taxonomy" id="105219"/>
    <lineage>
        <taxon>Bacteria</taxon>
        <taxon>Pseudomonadati</taxon>
        <taxon>Pseudomonadota</taxon>
        <taxon>Betaproteobacteria</taxon>
        <taxon>Burkholderiales</taxon>
        <taxon>Burkholderiaceae</taxon>
        <taxon>Ralstonia</taxon>
    </lineage>
</organism>
<dbReference type="InterPro" id="IPR001845">
    <property type="entry name" value="HTH_ArsR_DNA-bd_dom"/>
</dbReference>
<reference evidence="2 5" key="1">
    <citation type="submission" date="2023-07" db="EMBL/GenBank/DDBJ databases">
        <authorList>
            <person name="Peeters C."/>
        </authorList>
    </citation>
    <scope>NUCLEOTIDE SEQUENCE</scope>
    <source>
        <strain evidence="3 5">R-77569</strain>
        <strain evidence="2">R-77591</strain>
    </source>
</reference>
<dbReference type="GO" id="GO:0003677">
    <property type="term" value="F:DNA binding"/>
    <property type="evidence" value="ECO:0007669"/>
    <property type="project" value="TreeGrafter"/>
</dbReference>
<dbReference type="GO" id="GO:0003700">
    <property type="term" value="F:DNA-binding transcription factor activity"/>
    <property type="evidence" value="ECO:0007669"/>
    <property type="project" value="InterPro"/>
</dbReference>
<dbReference type="EMBL" id="CATVXE010000003">
    <property type="protein sequence ID" value="CAJ0680576.1"/>
    <property type="molecule type" value="Genomic_DNA"/>
</dbReference>
<evidence type="ECO:0000313" key="3">
    <source>
        <dbReference type="EMBL" id="CAJ0863325.1"/>
    </source>
</evidence>
<accession>A0AAD2EFV8</accession>
<dbReference type="RefSeq" id="WP_104565051.1">
    <property type="nucleotide sequence ID" value="NZ_CATVXE010000003.1"/>
</dbReference>
<dbReference type="EMBL" id="CAUDKV010000005">
    <property type="protein sequence ID" value="CAJ0863325.1"/>
    <property type="molecule type" value="Genomic_DNA"/>
</dbReference>
<name>A0AAD2EFV8_9RALS</name>
<sequence>MSHPNSFSGTAFLIADPARAAMLTALLDGRALPAGELAHTAGITAQTASTHLAKLVEGGLLAVETEGRHKYFRLAGAHVAQALEHLAAITPAAAVRRATPSPKARELGFCRCCYDHLAGQVGVAVTQALQSHGYLVPMPDKQYEVTPAGVVWFGEVGLNVRDIRPTRRGLARQCLDWTERAHHLAGPLGVQFLRRLCDAGWMLRARQSRAVLVTPKGWQELHRRLGIDEATVRSEAAHRHA</sequence>
<comment type="caution">
    <text evidence="2">The sequence shown here is derived from an EMBL/GenBank/DDBJ whole genome shotgun (WGS) entry which is preliminary data.</text>
</comment>
<gene>
    <name evidence="3" type="ORF">R77569_01607</name>
    <name evidence="2" type="ORF">R77591_00910</name>
</gene>
<evidence type="ECO:0000313" key="2">
    <source>
        <dbReference type="EMBL" id="CAJ0680576.1"/>
    </source>
</evidence>
<keyword evidence="5" id="KW-1185">Reference proteome</keyword>
<feature type="domain" description="HTH arsR-type" evidence="1">
    <location>
        <begin position="1"/>
        <end position="94"/>
    </location>
</feature>
<dbReference type="Gene3D" id="1.10.10.10">
    <property type="entry name" value="Winged helix-like DNA-binding domain superfamily/Winged helix DNA-binding domain"/>
    <property type="match status" value="1"/>
</dbReference>
<dbReference type="Pfam" id="PF12840">
    <property type="entry name" value="HTH_20"/>
    <property type="match status" value="1"/>
</dbReference>
<dbReference type="SUPFAM" id="SSF46785">
    <property type="entry name" value="Winged helix' DNA-binding domain"/>
    <property type="match status" value="1"/>
</dbReference>
<dbReference type="PANTHER" id="PTHR39168:SF1">
    <property type="entry name" value="TRANSCRIPTIONAL REGULATORY PROTEIN"/>
    <property type="match status" value="1"/>
</dbReference>
<proteinExistence type="predicted"/>
<protein>
    <recommendedName>
        <fullName evidence="1">HTH arsR-type domain-containing protein</fullName>
    </recommendedName>
</protein>
<dbReference type="CDD" id="cd00090">
    <property type="entry name" value="HTH_ARSR"/>
    <property type="match status" value="1"/>
</dbReference>
<dbReference type="GO" id="GO:0010288">
    <property type="term" value="P:response to lead ion"/>
    <property type="evidence" value="ECO:0007669"/>
    <property type="project" value="TreeGrafter"/>
</dbReference>
<dbReference type="InterPro" id="IPR036390">
    <property type="entry name" value="WH_DNA-bd_sf"/>
</dbReference>
<evidence type="ECO:0000313" key="4">
    <source>
        <dbReference type="Proteomes" id="UP001190002"/>
    </source>
</evidence>
<dbReference type="PROSITE" id="PS50987">
    <property type="entry name" value="HTH_ARSR_2"/>
    <property type="match status" value="1"/>
</dbReference>
<dbReference type="InterPro" id="IPR036388">
    <property type="entry name" value="WH-like_DNA-bd_sf"/>
</dbReference>
<dbReference type="Proteomes" id="UP001190452">
    <property type="component" value="Unassembled WGS sequence"/>
</dbReference>
<dbReference type="AlphaFoldDB" id="A0AAD2EFV8"/>